<name>A0A5B7KGN3_PORTR</name>
<sequence>MIIHVFHPLMSEHTVYNPVRAQRPMPDTGQDIFDWVSERVAKTKATCDFCRFNTQTAADKFGRTPHVQTFMCDFTM</sequence>
<gene>
    <name evidence="1" type="ORF">E2C01_101749</name>
</gene>
<dbReference type="AlphaFoldDB" id="A0A5B7KGN3"/>
<protein>
    <submittedName>
        <fullName evidence="1">Uncharacterized protein</fullName>
    </submittedName>
</protein>
<comment type="caution">
    <text evidence="1">The sequence shown here is derived from an EMBL/GenBank/DDBJ whole genome shotgun (WGS) entry which is preliminary data.</text>
</comment>
<keyword evidence="2" id="KW-1185">Reference proteome</keyword>
<evidence type="ECO:0000313" key="1">
    <source>
        <dbReference type="EMBL" id="MPD05974.1"/>
    </source>
</evidence>
<organism evidence="1 2">
    <name type="scientific">Portunus trituberculatus</name>
    <name type="common">Swimming crab</name>
    <name type="synonym">Neptunus trituberculatus</name>
    <dbReference type="NCBI Taxonomy" id="210409"/>
    <lineage>
        <taxon>Eukaryota</taxon>
        <taxon>Metazoa</taxon>
        <taxon>Ecdysozoa</taxon>
        <taxon>Arthropoda</taxon>
        <taxon>Crustacea</taxon>
        <taxon>Multicrustacea</taxon>
        <taxon>Malacostraca</taxon>
        <taxon>Eumalacostraca</taxon>
        <taxon>Eucarida</taxon>
        <taxon>Decapoda</taxon>
        <taxon>Pleocyemata</taxon>
        <taxon>Brachyura</taxon>
        <taxon>Eubrachyura</taxon>
        <taxon>Portunoidea</taxon>
        <taxon>Portunidae</taxon>
        <taxon>Portuninae</taxon>
        <taxon>Portunus</taxon>
    </lineage>
</organism>
<dbReference type="Proteomes" id="UP000324222">
    <property type="component" value="Unassembled WGS sequence"/>
</dbReference>
<proteinExistence type="predicted"/>
<dbReference type="EMBL" id="VSRR010148738">
    <property type="protein sequence ID" value="MPD05974.1"/>
    <property type="molecule type" value="Genomic_DNA"/>
</dbReference>
<reference evidence="1 2" key="1">
    <citation type="submission" date="2019-05" db="EMBL/GenBank/DDBJ databases">
        <title>Another draft genome of Portunus trituberculatus and its Hox gene families provides insights of decapod evolution.</title>
        <authorList>
            <person name="Jeong J.-H."/>
            <person name="Song I."/>
            <person name="Kim S."/>
            <person name="Choi T."/>
            <person name="Kim D."/>
            <person name="Ryu S."/>
            <person name="Kim W."/>
        </authorList>
    </citation>
    <scope>NUCLEOTIDE SEQUENCE [LARGE SCALE GENOMIC DNA]</scope>
    <source>
        <tissue evidence="1">Muscle</tissue>
    </source>
</reference>
<accession>A0A5B7KGN3</accession>
<dbReference type="OrthoDB" id="5945460at2759"/>
<evidence type="ECO:0000313" key="2">
    <source>
        <dbReference type="Proteomes" id="UP000324222"/>
    </source>
</evidence>